<keyword evidence="2" id="KW-1185">Reference proteome</keyword>
<accession>A0AAN0T7S7</accession>
<evidence type="ECO:0000313" key="1">
    <source>
        <dbReference type="EMBL" id="AJO24422.1"/>
    </source>
</evidence>
<dbReference type="Proteomes" id="UP000032024">
    <property type="component" value="Chromosome"/>
</dbReference>
<name>A0AAN0T7S7_HEYCO</name>
<dbReference type="AlphaFoldDB" id="A0AAN0T7S7"/>
<protein>
    <submittedName>
        <fullName evidence="1">Uncharacterized protein</fullName>
    </submittedName>
</protein>
<gene>
    <name evidence="1" type="ORF">SB48_HM08orf05769</name>
</gene>
<reference evidence="2" key="1">
    <citation type="submission" date="2015-01" db="EMBL/GenBank/DDBJ databases">
        <title>Comparative genome analysis of Bacillus coagulans HM-08, Clostridium butyricum HM-68, Bacillus subtilis HM-66 and Bacillus paralicheniformis BL-09.</title>
        <authorList>
            <person name="Zhang H."/>
        </authorList>
    </citation>
    <scope>NUCLEOTIDE SEQUENCE [LARGE SCALE GENOMIC DNA]</scope>
    <source>
        <strain evidence="2">HM-08</strain>
    </source>
</reference>
<evidence type="ECO:0000313" key="2">
    <source>
        <dbReference type="Proteomes" id="UP000032024"/>
    </source>
</evidence>
<organism evidence="1 2">
    <name type="scientific">Heyndrickxia coagulans</name>
    <name type="common">Weizmannia coagulans</name>
    <dbReference type="NCBI Taxonomy" id="1398"/>
    <lineage>
        <taxon>Bacteria</taxon>
        <taxon>Bacillati</taxon>
        <taxon>Bacillota</taxon>
        <taxon>Bacilli</taxon>
        <taxon>Bacillales</taxon>
        <taxon>Bacillaceae</taxon>
        <taxon>Heyndrickxia</taxon>
    </lineage>
</organism>
<proteinExistence type="predicted"/>
<dbReference type="EMBL" id="CP010525">
    <property type="protein sequence ID" value="AJO24422.1"/>
    <property type="molecule type" value="Genomic_DNA"/>
</dbReference>
<sequence length="39" mass="4545">MLNKQIPRFGRDADSFGINLMQGFYKKCGKKLAFETYPM</sequence>